<dbReference type="InterPro" id="IPR050236">
    <property type="entry name" value="Ser_Thr_kinase_AGC"/>
</dbReference>
<keyword evidence="4" id="KW-0547">Nucleotide-binding</keyword>
<sequence length="573" mass="65734">MEYFDYFLRLAKTSLCCKGSPNHDQRSSLGTINLSDHSSRGSIIEPICKTSDKISQQNLKIQANQITEILDTQGQENIENFLIFEEDNIQEIWDAIDHNDTEFLLSFFLSHDISCLEDSQGLTPLHRGVISGNFEVTEILASRFNVSAKDKLGRTPLHYACIHGRKDIVMELIKKGACVSDFDTYGKVPMDYAGEYEEITEILYHSYEIKNGTYISSKELVSSCEGNTRTVEKIVEVDEDSTDKDRKEHTEEIDYVKFKARALTEPKRDMNRLRKFKDFSIIKVLGVSYLGEVYLIKDIKTKHHYAMKVFKKDKLISEDLLKIAQSEKNLLSKLIHPFIIPLICSFQTNENLMLVSHFCKFGTIASQIACKVHIKTDIIRLYACEIITALEYIHSQGYTYQALTPKNILINEDGHIMLSNFQMAKPILDNNSRSPLKANMAYLPPEVLKGEPYKTESDWYALGLVLYEMATCQPYFFEEKFGKIEDKSLEDLIKSLLNSTPNKRLGFKTGAKKIKSHNFFSTIVWNMVLNKSYIMPLLSLTDTDPQFVNLHVSDDEEIDKDLKIQDWSFVSPI</sequence>
<dbReference type="InterPro" id="IPR000719">
    <property type="entry name" value="Prot_kinase_dom"/>
</dbReference>
<dbReference type="SUPFAM" id="SSF48403">
    <property type="entry name" value="Ankyrin repeat"/>
    <property type="match status" value="1"/>
</dbReference>
<dbReference type="GO" id="GO:0004674">
    <property type="term" value="F:protein serine/threonine kinase activity"/>
    <property type="evidence" value="ECO:0007669"/>
    <property type="project" value="UniProtKB-KW"/>
</dbReference>
<evidence type="ECO:0000256" key="1">
    <source>
        <dbReference type="ARBA" id="ARBA00012513"/>
    </source>
</evidence>
<dbReference type="PANTHER" id="PTHR24356:SF407">
    <property type="entry name" value="RAC SERINE_THREONINE-PROTEIN KINASE"/>
    <property type="match status" value="1"/>
</dbReference>
<gene>
    <name evidence="11" type="ORF">SteCoe_2844</name>
</gene>
<dbReference type="PANTHER" id="PTHR24356">
    <property type="entry name" value="SERINE/THREONINE-PROTEIN KINASE"/>
    <property type="match status" value="1"/>
</dbReference>
<dbReference type="EMBL" id="MPUH01000032">
    <property type="protein sequence ID" value="OMJ94072.1"/>
    <property type="molecule type" value="Genomic_DNA"/>
</dbReference>
<keyword evidence="9" id="KW-0040">ANK repeat</keyword>
<protein>
    <recommendedName>
        <fullName evidence="1">non-specific serine/threonine protein kinase</fullName>
        <ecNumber evidence="1">2.7.11.1</ecNumber>
    </recommendedName>
</protein>
<dbReference type="Proteomes" id="UP000187209">
    <property type="component" value="Unassembled WGS sequence"/>
</dbReference>
<keyword evidence="2" id="KW-0723">Serine/threonine-protein kinase</keyword>
<dbReference type="InterPro" id="IPR036770">
    <property type="entry name" value="Ankyrin_rpt-contain_sf"/>
</dbReference>
<dbReference type="SMART" id="SM00248">
    <property type="entry name" value="ANK"/>
    <property type="match status" value="2"/>
</dbReference>
<accession>A0A1R2CYJ1</accession>
<evidence type="ECO:0000256" key="9">
    <source>
        <dbReference type="PROSITE-ProRule" id="PRU00023"/>
    </source>
</evidence>
<evidence type="ECO:0000256" key="6">
    <source>
        <dbReference type="ARBA" id="ARBA00022840"/>
    </source>
</evidence>
<dbReference type="Gene3D" id="1.25.40.20">
    <property type="entry name" value="Ankyrin repeat-containing domain"/>
    <property type="match status" value="2"/>
</dbReference>
<evidence type="ECO:0000256" key="7">
    <source>
        <dbReference type="ARBA" id="ARBA00047899"/>
    </source>
</evidence>
<dbReference type="Pfam" id="PF12796">
    <property type="entry name" value="Ank_2"/>
    <property type="match status" value="1"/>
</dbReference>
<dbReference type="Pfam" id="PF00069">
    <property type="entry name" value="Pkinase"/>
    <property type="match status" value="1"/>
</dbReference>
<dbReference type="AlphaFoldDB" id="A0A1R2CYJ1"/>
<dbReference type="SUPFAM" id="SSF56112">
    <property type="entry name" value="Protein kinase-like (PK-like)"/>
    <property type="match status" value="1"/>
</dbReference>
<dbReference type="EC" id="2.7.11.1" evidence="1"/>
<keyword evidence="12" id="KW-1185">Reference proteome</keyword>
<organism evidence="11 12">
    <name type="scientific">Stentor coeruleus</name>
    <dbReference type="NCBI Taxonomy" id="5963"/>
    <lineage>
        <taxon>Eukaryota</taxon>
        <taxon>Sar</taxon>
        <taxon>Alveolata</taxon>
        <taxon>Ciliophora</taxon>
        <taxon>Postciliodesmatophora</taxon>
        <taxon>Heterotrichea</taxon>
        <taxon>Heterotrichida</taxon>
        <taxon>Stentoridae</taxon>
        <taxon>Stentor</taxon>
    </lineage>
</organism>
<dbReference type="PROSITE" id="PS50011">
    <property type="entry name" value="PROTEIN_KINASE_DOM"/>
    <property type="match status" value="1"/>
</dbReference>
<name>A0A1R2CYJ1_9CILI</name>
<keyword evidence="5" id="KW-0418">Kinase</keyword>
<dbReference type="Gene3D" id="3.30.200.20">
    <property type="entry name" value="Phosphorylase Kinase, domain 1"/>
    <property type="match status" value="1"/>
</dbReference>
<evidence type="ECO:0000313" key="11">
    <source>
        <dbReference type="EMBL" id="OMJ94072.1"/>
    </source>
</evidence>
<comment type="catalytic activity">
    <reaction evidence="7">
        <text>L-threonyl-[protein] + ATP = O-phospho-L-threonyl-[protein] + ADP + H(+)</text>
        <dbReference type="Rhea" id="RHEA:46608"/>
        <dbReference type="Rhea" id="RHEA-COMP:11060"/>
        <dbReference type="Rhea" id="RHEA-COMP:11605"/>
        <dbReference type="ChEBI" id="CHEBI:15378"/>
        <dbReference type="ChEBI" id="CHEBI:30013"/>
        <dbReference type="ChEBI" id="CHEBI:30616"/>
        <dbReference type="ChEBI" id="CHEBI:61977"/>
        <dbReference type="ChEBI" id="CHEBI:456216"/>
        <dbReference type="EC" id="2.7.11.1"/>
    </reaction>
</comment>
<evidence type="ECO:0000313" key="12">
    <source>
        <dbReference type="Proteomes" id="UP000187209"/>
    </source>
</evidence>
<dbReference type="Gene3D" id="1.10.510.10">
    <property type="entry name" value="Transferase(Phosphotransferase) domain 1"/>
    <property type="match status" value="1"/>
</dbReference>
<proteinExistence type="predicted"/>
<dbReference type="GO" id="GO:0005524">
    <property type="term" value="F:ATP binding"/>
    <property type="evidence" value="ECO:0007669"/>
    <property type="project" value="UniProtKB-KW"/>
</dbReference>
<evidence type="ECO:0000256" key="5">
    <source>
        <dbReference type="ARBA" id="ARBA00022777"/>
    </source>
</evidence>
<evidence type="ECO:0000256" key="8">
    <source>
        <dbReference type="ARBA" id="ARBA00048679"/>
    </source>
</evidence>
<keyword evidence="6" id="KW-0067">ATP-binding</keyword>
<evidence type="ECO:0000259" key="10">
    <source>
        <dbReference type="PROSITE" id="PS50011"/>
    </source>
</evidence>
<feature type="domain" description="Protein kinase" evidence="10">
    <location>
        <begin position="279"/>
        <end position="520"/>
    </location>
</feature>
<dbReference type="PROSITE" id="PS50088">
    <property type="entry name" value="ANK_REPEAT"/>
    <property type="match status" value="1"/>
</dbReference>
<comment type="caution">
    <text evidence="11">The sequence shown here is derived from an EMBL/GenBank/DDBJ whole genome shotgun (WGS) entry which is preliminary data.</text>
</comment>
<feature type="repeat" description="ANK" evidence="9">
    <location>
        <begin position="152"/>
        <end position="184"/>
    </location>
</feature>
<evidence type="ECO:0000256" key="3">
    <source>
        <dbReference type="ARBA" id="ARBA00022679"/>
    </source>
</evidence>
<keyword evidence="3" id="KW-0808">Transferase</keyword>
<dbReference type="InterPro" id="IPR002110">
    <property type="entry name" value="Ankyrin_rpt"/>
</dbReference>
<dbReference type="GO" id="GO:0035556">
    <property type="term" value="P:intracellular signal transduction"/>
    <property type="evidence" value="ECO:0007669"/>
    <property type="project" value="TreeGrafter"/>
</dbReference>
<evidence type="ECO:0000256" key="2">
    <source>
        <dbReference type="ARBA" id="ARBA00022527"/>
    </source>
</evidence>
<dbReference type="InterPro" id="IPR011009">
    <property type="entry name" value="Kinase-like_dom_sf"/>
</dbReference>
<dbReference type="OrthoDB" id="1577640at2759"/>
<reference evidence="11 12" key="1">
    <citation type="submission" date="2016-11" db="EMBL/GenBank/DDBJ databases">
        <title>The macronuclear genome of Stentor coeruleus: a giant cell with tiny introns.</title>
        <authorList>
            <person name="Slabodnick M."/>
            <person name="Ruby J.G."/>
            <person name="Reiff S.B."/>
            <person name="Swart E.C."/>
            <person name="Gosai S."/>
            <person name="Prabakaran S."/>
            <person name="Witkowska E."/>
            <person name="Larue G.E."/>
            <person name="Fisher S."/>
            <person name="Freeman R.M."/>
            <person name="Gunawardena J."/>
            <person name="Chu W."/>
            <person name="Stover N.A."/>
            <person name="Gregory B.D."/>
            <person name="Nowacki M."/>
            <person name="Derisi J."/>
            <person name="Roy S.W."/>
            <person name="Marshall W.F."/>
            <person name="Sood P."/>
        </authorList>
    </citation>
    <scope>NUCLEOTIDE SEQUENCE [LARGE SCALE GENOMIC DNA]</scope>
    <source>
        <strain evidence="11">WM001</strain>
    </source>
</reference>
<comment type="catalytic activity">
    <reaction evidence="8">
        <text>L-seryl-[protein] + ATP = O-phospho-L-seryl-[protein] + ADP + H(+)</text>
        <dbReference type="Rhea" id="RHEA:17989"/>
        <dbReference type="Rhea" id="RHEA-COMP:9863"/>
        <dbReference type="Rhea" id="RHEA-COMP:11604"/>
        <dbReference type="ChEBI" id="CHEBI:15378"/>
        <dbReference type="ChEBI" id="CHEBI:29999"/>
        <dbReference type="ChEBI" id="CHEBI:30616"/>
        <dbReference type="ChEBI" id="CHEBI:83421"/>
        <dbReference type="ChEBI" id="CHEBI:456216"/>
        <dbReference type="EC" id="2.7.11.1"/>
    </reaction>
</comment>
<dbReference type="PROSITE" id="PS50297">
    <property type="entry name" value="ANK_REP_REGION"/>
    <property type="match status" value="1"/>
</dbReference>
<evidence type="ECO:0000256" key="4">
    <source>
        <dbReference type="ARBA" id="ARBA00022741"/>
    </source>
</evidence>